<dbReference type="Proteomes" id="UP000652761">
    <property type="component" value="Unassembled WGS sequence"/>
</dbReference>
<dbReference type="OrthoDB" id="770116at2759"/>
<dbReference type="EMBL" id="NMUH01000287">
    <property type="protein sequence ID" value="MQL76243.1"/>
    <property type="molecule type" value="Genomic_DNA"/>
</dbReference>
<feature type="compositionally biased region" description="Basic and acidic residues" evidence="1">
    <location>
        <begin position="201"/>
        <end position="224"/>
    </location>
</feature>
<dbReference type="PANTHER" id="PTHR33670">
    <property type="entry name" value="SPLICING FACTOR, PROLINE- AND GLUTAMINE-RICH-LIKE"/>
    <property type="match status" value="1"/>
</dbReference>
<feature type="compositionally biased region" description="Low complexity" evidence="1">
    <location>
        <begin position="70"/>
        <end position="80"/>
    </location>
</feature>
<organism evidence="2 3">
    <name type="scientific">Colocasia esculenta</name>
    <name type="common">Wild taro</name>
    <name type="synonym">Arum esculentum</name>
    <dbReference type="NCBI Taxonomy" id="4460"/>
    <lineage>
        <taxon>Eukaryota</taxon>
        <taxon>Viridiplantae</taxon>
        <taxon>Streptophyta</taxon>
        <taxon>Embryophyta</taxon>
        <taxon>Tracheophyta</taxon>
        <taxon>Spermatophyta</taxon>
        <taxon>Magnoliopsida</taxon>
        <taxon>Liliopsida</taxon>
        <taxon>Araceae</taxon>
        <taxon>Aroideae</taxon>
        <taxon>Colocasieae</taxon>
        <taxon>Colocasia</taxon>
    </lineage>
</organism>
<dbReference type="InterPro" id="IPR028322">
    <property type="entry name" value="PNRC-like_rgn"/>
</dbReference>
<dbReference type="PANTHER" id="PTHR33670:SF1">
    <property type="entry name" value="OS09G0416300 PROTEIN"/>
    <property type="match status" value="1"/>
</dbReference>
<evidence type="ECO:0000313" key="3">
    <source>
        <dbReference type="Proteomes" id="UP000652761"/>
    </source>
</evidence>
<feature type="region of interest" description="Disordered" evidence="1">
    <location>
        <begin position="178"/>
        <end position="224"/>
    </location>
</feature>
<feature type="compositionally biased region" description="Low complexity" evidence="1">
    <location>
        <begin position="181"/>
        <end position="195"/>
    </location>
</feature>
<comment type="caution">
    <text evidence="2">The sequence shown here is derived from an EMBL/GenBank/DDBJ whole genome shotgun (WGS) entry which is preliminary data.</text>
</comment>
<evidence type="ECO:0000313" key="2">
    <source>
        <dbReference type="EMBL" id="MQL76243.1"/>
    </source>
</evidence>
<reference evidence="2" key="1">
    <citation type="submission" date="2017-07" db="EMBL/GenBank/DDBJ databases">
        <title>Taro Niue Genome Assembly and Annotation.</title>
        <authorList>
            <person name="Atibalentja N."/>
            <person name="Keating K."/>
            <person name="Fields C.J."/>
        </authorList>
    </citation>
    <scope>NUCLEOTIDE SEQUENCE</scope>
    <source>
        <strain evidence="2">Niue_2</strain>
        <tissue evidence="2">Leaf</tissue>
    </source>
</reference>
<gene>
    <name evidence="2" type="ORF">Taro_008644</name>
</gene>
<feature type="region of interest" description="Disordered" evidence="1">
    <location>
        <begin position="41"/>
        <end position="92"/>
    </location>
</feature>
<keyword evidence="3" id="KW-1185">Reference proteome</keyword>
<accession>A0A843U400</accession>
<proteinExistence type="predicted"/>
<evidence type="ECO:0000256" key="1">
    <source>
        <dbReference type="SAM" id="MobiDB-lite"/>
    </source>
</evidence>
<feature type="compositionally biased region" description="Basic and acidic residues" evidence="1">
    <location>
        <begin position="116"/>
        <end position="127"/>
    </location>
</feature>
<feature type="compositionally biased region" description="Gly residues" evidence="1">
    <location>
        <begin position="81"/>
        <end position="90"/>
    </location>
</feature>
<dbReference type="Pfam" id="PF15365">
    <property type="entry name" value="PNRC"/>
    <property type="match status" value="1"/>
</dbReference>
<dbReference type="AlphaFoldDB" id="A0A843U400"/>
<feature type="region of interest" description="Disordered" evidence="1">
    <location>
        <begin position="107"/>
        <end position="131"/>
    </location>
</feature>
<name>A0A843U400_COLES</name>
<dbReference type="GO" id="GO:0016071">
    <property type="term" value="P:mRNA metabolic process"/>
    <property type="evidence" value="ECO:0007669"/>
    <property type="project" value="UniProtKB-ARBA"/>
</dbReference>
<sequence length="224" mass="23463">MGTEVLFPQDILGNRRLVGFGPSSVTISADASLFPRRRVAPNCCSSSGGGVTGNPRPRRRPESRRRSEGSPRPAAAPAGKVGSGGNGGRGNLVMGQVTILRRGESLDSVTGKGLSRKAEKEGKRAEKAAAPVVLSSESGGDLIVFGTGRLGPEPASVPKQLRLVGVRTGTRAERAEMYAGPAFSLSPSPRALPLPTFSSRKPGECGADEHQSATRDLRRLLRLD</sequence>
<protein>
    <submittedName>
        <fullName evidence="2">Uncharacterized protein</fullName>
    </submittedName>
</protein>